<protein>
    <submittedName>
        <fullName evidence="12">Metalloproteinase inhibitor 3</fullName>
    </submittedName>
</protein>
<proteinExistence type="inferred from homology"/>
<dbReference type="GO" id="GO:0031012">
    <property type="term" value="C:extracellular matrix"/>
    <property type="evidence" value="ECO:0007669"/>
    <property type="project" value="TreeGrafter"/>
</dbReference>
<evidence type="ECO:0000256" key="8">
    <source>
        <dbReference type="PIRSR" id="PIRSR601820-1"/>
    </source>
</evidence>
<dbReference type="PROSITE" id="PS50189">
    <property type="entry name" value="NTR"/>
    <property type="match status" value="1"/>
</dbReference>
<evidence type="ECO:0000256" key="2">
    <source>
        <dbReference type="ARBA" id="ARBA00011027"/>
    </source>
</evidence>
<evidence type="ECO:0000313" key="13">
    <source>
        <dbReference type="Proteomes" id="UP000242188"/>
    </source>
</evidence>
<evidence type="ECO:0000256" key="6">
    <source>
        <dbReference type="ARBA" id="ARBA00023157"/>
    </source>
</evidence>
<comment type="caution">
    <text evidence="12">The sequence shown here is derived from an EMBL/GenBank/DDBJ whole genome shotgun (WGS) entry which is preliminary data.</text>
</comment>
<dbReference type="InterPro" id="IPR027465">
    <property type="entry name" value="TIMP_C"/>
</dbReference>
<feature type="disulfide bond" evidence="9">
    <location>
        <begin position="163"/>
        <end position="176"/>
    </location>
</feature>
<dbReference type="InterPro" id="IPR001820">
    <property type="entry name" value="TIMP"/>
</dbReference>
<reference evidence="12 13" key="1">
    <citation type="journal article" date="2017" name="Nat. Ecol. Evol.">
        <title>Scallop genome provides insights into evolution of bilaterian karyotype and development.</title>
        <authorList>
            <person name="Wang S."/>
            <person name="Zhang J."/>
            <person name="Jiao W."/>
            <person name="Li J."/>
            <person name="Xun X."/>
            <person name="Sun Y."/>
            <person name="Guo X."/>
            <person name="Huan P."/>
            <person name="Dong B."/>
            <person name="Zhang L."/>
            <person name="Hu X."/>
            <person name="Sun X."/>
            <person name="Wang J."/>
            <person name="Zhao C."/>
            <person name="Wang Y."/>
            <person name="Wang D."/>
            <person name="Huang X."/>
            <person name="Wang R."/>
            <person name="Lv J."/>
            <person name="Li Y."/>
            <person name="Zhang Z."/>
            <person name="Liu B."/>
            <person name="Lu W."/>
            <person name="Hui Y."/>
            <person name="Liang J."/>
            <person name="Zhou Z."/>
            <person name="Hou R."/>
            <person name="Li X."/>
            <person name="Liu Y."/>
            <person name="Li H."/>
            <person name="Ning X."/>
            <person name="Lin Y."/>
            <person name="Zhao L."/>
            <person name="Xing Q."/>
            <person name="Dou J."/>
            <person name="Li Y."/>
            <person name="Mao J."/>
            <person name="Guo H."/>
            <person name="Dou H."/>
            <person name="Li T."/>
            <person name="Mu C."/>
            <person name="Jiang W."/>
            <person name="Fu Q."/>
            <person name="Fu X."/>
            <person name="Miao Y."/>
            <person name="Liu J."/>
            <person name="Yu Q."/>
            <person name="Li R."/>
            <person name="Liao H."/>
            <person name="Li X."/>
            <person name="Kong Y."/>
            <person name="Jiang Z."/>
            <person name="Chourrout D."/>
            <person name="Li R."/>
            <person name="Bao Z."/>
        </authorList>
    </citation>
    <scope>NUCLEOTIDE SEQUENCE [LARGE SCALE GENOMIC DNA]</scope>
    <source>
        <strain evidence="12 13">PY_sf001</strain>
    </source>
</reference>
<feature type="disulfide bond" evidence="9">
    <location>
        <begin position="144"/>
        <end position="184"/>
    </location>
</feature>
<dbReference type="AlphaFoldDB" id="A0A210PS70"/>
<dbReference type="EMBL" id="NEDP02005531">
    <property type="protein sequence ID" value="OWF39302.1"/>
    <property type="molecule type" value="Genomic_DNA"/>
</dbReference>
<dbReference type="Gene3D" id="3.90.370.10">
    <property type="entry name" value="Tissue inhibitor of metalloproteinase-1. Chain B, domain 1"/>
    <property type="match status" value="1"/>
</dbReference>
<dbReference type="Gene3D" id="2.40.50.120">
    <property type="match status" value="1"/>
</dbReference>
<dbReference type="Proteomes" id="UP000242188">
    <property type="component" value="Unassembled WGS sequence"/>
</dbReference>
<feature type="chain" id="PRO_5013075161" evidence="10">
    <location>
        <begin position="26"/>
        <end position="213"/>
    </location>
</feature>
<evidence type="ECO:0000313" key="12">
    <source>
        <dbReference type="EMBL" id="OWF39302.1"/>
    </source>
</evidence>
<dbReference type="GO" id="GO:0002020">
    <property type="term" value="F:protease binding"/>
    <property type="evidence" value="ECO:0007669"/>
    <property type="project" value="TreeGrafter"/>
</dbReference>
<feature type="domain" description="NTR" evidence="11">
    <location>
        <begin position="26"/>
        <end position="142"/>
    </location>
</feature>
<dbReference type="SMART" id="SM00206">
    <property type="entry name" value="NTR"/>
    <property type="match status" value="1"/>
</dbReference>
<evidence type="ECO:0000256" key="3">
    <source>
        <dbReference type="ARBA" id="ARBA00022525"/>
    </source>
</evidence>
<name>A0A210PS70_MIZYE</name>
<gene>
    <name evidence="12" type="ORF">KP79_PYT11763</name>
</gene>
<feature type="disulfide bond" evidence="9">
    <location>
        <begin position="38"/>
        <end position="142"/>
    </location>
</feature>
<evidence type="ECO:0000256" key="10">
    <source>
        <dbReference type="SAM" id="SignalP"/>
    </source>
</evidence>
<keyword evidence="4" id="KW-0483">Metalloprotease inhibitor</keyword>
<dbReference type="OrthoDB" id="6041373at2759"/>
<dbReference type="GO" id="GO:0051045">
    <property type="term" value="P:negative regulation of membrane protein ectodomain proteolysis"/>
    <property type="evidence" value="ECO:0007669"/>
    <property type="project" value="TreeGrafter"/>
</dbReference>
<feature type="disulfide bond" evidence="9">
    <location>
        <begin position="26"/>
        <end position="92"/>
    </location>
</feature>
<evidence type="ECO:0000256" key="7">
    <source>
        <dbReference type="ARBA" id="ARBA00023215"/>
    </source>
</evidence>
<dbReference type="Pfam" id="PF00965">
    <property type="entry name" value="TIMP"/>
    <property type="match status" value="1"/>
</dbReference>
<accession>A0A210PS70</accession>
<dbReference type="InterPro" id="IPR001134">
    <property type="entry name" value="Netrin_domain"/>
</dbReference>
<dbReference type="GO" id="GO:0005615">
    <property type="term" value="C:extracellular space"/>
    <property type="evidence" value="ECO:0007669"/>
    <property type="project" value="TreeGrafter"/>
</dbReference>
<comment type="subcellular location">
    <subcellularLocation>
        <location evidence="1">Secreted</location>
    </subcellularLocation>
</comment>
<keyword evidence="3" id="KW-0964">Secreted</keyword>
<organism evidence="12 13">
    <name type="scientific">Mizuhopecten yessoensis</name>
    <name type="common">Japanese scallop</name>
    <name type="synonym">Patinopecten yessoensis</name>
    <dbReference type="NCBI Taxonomy" id="6573"/>
    <lineage>
        <taxon>Eukaryota</taxon>
        <taxon>Metazoa</taxon>
        <taxon>Spiralia</taxon>
        <taxon>Lophotrochozoa</taxon>
        <taxon>Mollusca</taxon>
        <taxon>Bivalvia</taxon>
        <taxon>Autobranchia</taxon>
        <taxon>Pteriomorphia</taxon>
        <taxon>Pectinida</taxon>
        <taxon>Pectinoidea</taxon>
        <taxon>Pectinidae</taxon>
        <taxon>Mizuhopecten</taxon>
    </lineage>
</organism>
<keyword evidence="8" id="KW-0862">Zinc</keyword>
<keyword evidence="8" id="KW-0479">Metal-binding</keyword>
<dbReference type="SUPFAM" id="SSF50242">
    <property type="entry name" value="TIMP-like"/>
    <property type="match status" value="1"/>
</dbReference>
<keyword evidence="5" id="KW-0646">Protease inhibitor</keyword>
<feature type="signal peptide" evidence="10">
    <location>
        <begin position="1"/>
        <end position="25"/>
    </location>
</feature>
<sequence length="213" mass="24445">MMEMNKILVVFVLGVFLPDLYKVHACFCPESHPQTDFCHLSSFALVGYVTDIVENNKDRRFNVGIQYTLRFPGGYTDKTHLELISHKGPTLCELSLVTGEYYMITGYVNSDNEYLVNSCMWTENFESMTSSRYNGLLGNYDCSCYINETWGLIPPKATARDICNYDKTTSCEHAACMRGEDDTCEWLLNCEEATSDFFKDLKRKTKKELDNIL</sequence>
<dbReference type="GO" id="GO:0046872">
    <property type="term" value="F:metal ion binding"/>
    <property type="evidence" value="ECO:0007669"/>
    <property type="project" value="UniProtKB-KW"/>
</dbReference>
<evidence type="ECO:0000256" key="4">
    <source>
        <dbReference type="ARBA" id="ARBA00022608"/>
    </source>
</evidence>
<keyword evidence="6 9" id="KW-1015">Disulfide bond</keyword>
<keyword evidence="13" id="KW-1185">Reference proteome</keyword>
<dbReference type="GO" id="GO:0008191">
    <property type="term" value="F:metalloendopeptidase inhibitor activity"/>
    <property type="evidence" value="ECO:0007669"/>
    <property type="project" value="InterPro"/>
</dbReference>
<keyword evidence="10" id="KW-0732">Signal</keyword>
<evidence type="ECO:0000256" key="1">
    <source>
        <dbReference type="ARBA" id="ARBA00004613"/>
    </source>
</evidence>
<feature type="binding site" evidence="8">
    <location>
        <position position="26"/>
    </location>
    <ligand>
        <name>Zn(2+)</name>
        <dbReference type="ChEBI" id="CHEBI:29105"/>
        <note>ligand shared with metalloproteinase partner</note>
    </ligand>
</feature>
<evidence type="ECO:0000256" key="9">
    <source>
        <dbReference type="PIRSR" id="PIRSR601820-3"/>
    </source>
</evidence>
<dbReference type="InterPro" id="IPR008993">
    <property type="entry name" value="TIMP-like_OB-fold"/>
</dbReference>
<comment type="similarity">
    <text evidence="2">Belongs to the protease inhibitor I35 (TIMP) family.</text>
</comment>
<feature type="disulfide bond" evidence="9">
    <location>
        <begin position="28"/>
        <end position="119"/>
    </location>
</feature>
<dbReference type="PANTHER" id="PTHR11844">
    <property type="entry name" value="METALLOPROTEASE INHIBITOR"/>
    <property type="match status" value="1"/>
</dbReference>
<dbReference type="PANTHER" id="PTHR11844:SF33">
    <property type="entry name" value="TISSUE INHIBITOR OF METALLOPROTEINASE"/>
    <property type="match status" value="1"/>
</dbReference>
<keyword evidence="7" id="KW-0481">Metalloenzyme inhibitor</keyword>
<evidence type="ECO:0000256" key="5">
    <source>
        <dbReference type="ARBA" id="ARBA00022690"/>
    </source>
</evidence>
<evidence type="ECO:0000259" key="11">
    <source>
        <dbReference type="PROSITE" id="PS50189"/>
    </source>
</evidence>